<keyword evidence="3" id="KW-1185">Reference proteome</keyword>
<dbReference type="Proteomes" id="UP001281003">
    <property type="component" value="Unassembled WGS sequence"/>
</dbReference>
<reference evidence="2" key="1">
    <citation type="journal article" date="2023" name="Mol. Phylogenet. Evol.">
        <title>Genome-scale phylogeny and comparative genomics of the fungal order Sordariales.</title>
        <authorList>
            <person name="Hensen N."/>
            <person name="Bonometti L."/>
            <person name="Westerberg I."/>
            <person name="Brannstrom I.O."/>
            <person name="Guillou S."/>
            <person name="Cros-Aarteil S."/>
            <person name="Calhoun S."/>
            <person name="Haridas S."/>
            <person name="Kuo A."/>
            <person name="Mondo S."/>
            <person name="Pangilinan J."/>
            <person name="Riley R."/>
            <person name="LaButti K."/>
            <person name="Andreopoulos B."/>
            <person name="Lipzen A."/>
            <person name="Chen C."/>
            <person name="Yan M."/>
            <person name="Daum C."/>
            <person name="Ng V."/>
            <person name="Clum A."/>
            <person name="Steindorff A."/>
            <person name="Ohm R.A."/>
            <person name="Martin F."/>
            <person name="Silar P."/>
            <person name="Natvig D.O."/>
            <person name="Lalanne C."/>
            <person name="Gautier V."/>
            <person name="Ament-Velasquez S.L."/>
            <person name="Kruys A."/>
            <person name="Hutchinson M.I."/>
            <person name="Powell A.J."/>
            <person name="Barry K."/>
            <person name="Miller A.N."/>
            <person name="Grigoriev I.V."/>
            <person name="Debuchy R."/>
            <person name="Gladieux P."/>
            <person name="Hiltunen Thoren M."/>
            <person name="Johannesson H."/>
        </authorList>
    </citation>
    <scope>NUCLEOTIDE SEQUENCE</scope>
    <source>
        <strain evidence="2">FGSC 1904</strain>
    </source>
</reference>
<feature type="compositionally biased region" description="Polar residues" evidence="1">
    <location>
        <begin position="36"/>
        <end position="45"/>
    </location>
</feature>
<gene>
    <name evidence="2" type="ORF">B0T20DRAFT_390667</name>
</gene>
<dbReference type="AlphaFoldDB" id="A0AAE0PJS8"/>
<feature type="compositionally biased region" description="Acidic residues" evidence="1">
    <location>
        <begin position="116"/>
        <end position="147"/>
    </location>
</feature>
<feature type="compositionally biased region" description="Basic and acidic residues" evidence="1">
    <location>
        <begin position="85"/>
        <end position="115"/>
    </location>
</feature>
<reference evidence="2" key="2">
    <citation type="submission" date="2023-07" db="EMBL/GenBank/DDBJ databases">
        <authorList>
            <consortium name="Lawrence Berkeley National Laboratory"/>
            <person name="Haridas S."/>
            <person name="Hensen N."/>
            <person name="Bonometti L."/>
            <person name="Westerberg I."/>
            <person name="Brannstrom I.O."/>
            <person name="Guillou S."/>
            <person name="Cros-Aarteil S."/>
            <person name="Calhoun S."/>
            <person name="Kuo A."/>
            <person name="Mondo S."/>
            <person name="Pangilinan J."/>
            <person name="Riley R."/>
            <person name="LaButti K."/>
            <person name="Andreopoulos B."/>
            <person name="Lipzen A."/>
            <person name="Chen C."/>
            <person name="Yanf M."/>
            <person name="Daum C."/>
            <person name="Ng V."/>
            <person name="Clum A."/>
            <person name="Steindorff A."/>
            <person name="Ohm R."/>
            <person name="Martin F."/>
            <person name="Silar P."/>
            <person name="Natvig D."/>
            <person name="Lalanne C."/>
            <person name="Gautier V."/>
            <person name="Ament-velasquez S.L."/>
            <person name="Kruys A."/>
            <person name="Hutchinson M.I."/>
            <person name="Powell A.J."/>
            <person name="Barry K."/>
            <person name="Miller A.N."/>
            <person name="Grigoriev I.V."/>
            <person name="Debuchy R."/>
            <person name="Gladieux P."/>
            <person name="Thoren M.H."/>
            <person name="Johannesson H."/>
        </authorList>
    </citation>
    <scope>NUCLEOTIDE SEQUENCE</scope>
    <source>
        <strain evidence="2">FGSC 1904</strain>
    </source>
</reference>
<evidence type="ECO:0000313" key="3">
    <source>
        <dbReference type="Proteomes" id="UP001281003"/>
    </source>
</evidence>
<sequence>MEKAPKKPAPRSAIPPLPPAKQGKRITNGVKPSARSKPTVSNSENTVKHASKPEGNSKPKATARRPLPSKKPTVAAVDVQTTTLKDLKRKNEETLEKKAKKAKVEEKTLEPRSSEEDREDNADNEDDDDGDDNKDDNEEDDVEDDEEEYHCHRRTEICKKCGARLCCSGKFDDGICDDCHYYHPGTLKALSPIRSKHPSTNTSRFPRLIPIRGAVGTKVKNEEAGCWTRDVSGLSGNEVVNHYMELSLAGCLGLLRRFEDFDGVHGEELHRMIVNWKGKTADTSPQIYWHIPPHSNN</sequence>
<comment type="caution">
    <text evidence="2">The sequence shown here is derived from an EMBL/GenBank/DDBJ whole genome shotgun (WGS) entry which is preliminary data.</text>
</comment>
<name>A0AAE0PJS8_SORBR</name>
<organism evidence="2 3">
    <name type="scientific">Sordaria brevicollis</name>
    <dbReference type="NCBI Taxonomy" id="83679"/>
    <lineage>
        <taxon>Eukaryota</taxon>
        <taxon>Fungi</taxon>
        <taxon>Dikarya</taxon>
        <taxon>Ascomycota</taxon>
        <taxon>Pezizomycotina</taxon>
        <taxon>Sordariomycetes</taxon>
        <taxon>Sordariomycetidae</taxon>
        <taxon>Sordariales</taxon>
        <taxon>Sordariaceae</taxon>
        <taxon>Sordaria</taxon>
    </lineage>
</organism>
<feature type="region of interest" description="Disordered" evidence="1">
    <location>
        <begin position="1"/>
        <end position="147"/>
    </location>
</feature>
<dbReference type="EMBL" id="JAUTDP010000003">
    <property type="protein sequence ID" value="KAK3400800.1"/>
    <property type="molecule type" value="Genomic_DNA"/>
</dbReference>
<evidence type="ECO:0000256" key="1">
    <source>
        <dbReference type="SAM" id="MobiDB-lite"/>
    </source>
</evidence>
<proteinExistence type="predicted"/>
<accession>A0AAE0PJS8</accession>
<protein>
    <submittedName>
        <fullName evidence="2">Uncharacterized protein</fullName>
    </submittedName>
</protein>
<evidence type="ECO:0000313" key="2">
    <source>
        <dbReference type="EMBL" id="KAK3400800.1"/>
    </source>
</evidence>